<dbReference type="Pfam" id="PF01451">
    <property type="entry name" value="LMWPc"/>
    <property type="match status" value="1"/>
</dbReference>
<dbReference type="PANTHER" id="PTHR11717">
    <property type="entry name" value="LOW MOLECULAR WEIGHT PROTEIN TYROSINE PHOSPHATASE"/>
    <property type="match status" value="1"/>
</dbReference>
<sequence length="154" mass="17470">MKYNKLIFVAQTGTCREAMAAGIMGDFTLRHPLEILSRGLVVQFQEPMNQKAEAVLISNGINMENYVSQQLTEEDLTEDALVITMEEIHRERILEQFENAIPENIQVLTKYVGDELEILDPYGGALPAYGLCYETLRKSIKKLVKKFNNEEEGA</sequence>
<dbReference type="InterPro" id="IPR036196">
    <property type="entry name" value="Ptyr_pPase_sf"/>
</dbReference>
<dbReference type="InterPro" id="IPR023485">
    <property type="entry name" value="Ptyr_pPase"/>
</dbReference>
<organism evidence="2 3">
    <name type="scientific">Roseburia faecis</name>
    <dbReference type="NCBI Taxonomy" id="301302"/>
    <lineage>
        <taxon>Bacteria</taxon>
        <taxon>Bacillati</taxon>
        <taxon>Bacillota</taxon>
        <taxon>Clostridia</taxon>
        <taxon>Lachnospirales</taxon>
        <taxon>Lachnospiraceae</taxon>
        <taxon>Roseburia</taxon>
    </lineage>
</organism>
<keyword evidence="2" id="KW-0378">Hydrolase</keyword>
<dbReference type="RefSeq" id="WP_055263883.1">
    <property type="nucleotide sequence ID" value="NZ_CYXV01000015.1"/>
</dbReference>
<gene>
    <name evidence="2" type="primary">ptpB</name>
    <name evidence="2" type="ORF">ERS852420_03020</name>
</gene>
<dbReference type="SUPFAM" id="SSF52788">
    <property type="entry name" value="Phosphotyrosine protein phosphatases I"/>
    <property type="match status" value="1"/>
</dbReference>
<dbReference type="GO" id="GO:0004725">
    <property type="term" value="F:protein tyrosine phosphatase activity"/>
    <property type="evidence" value="ECO:0007669"/>
    <property type="project" value="UniProtKB-EC"/>
</dbReference>
<dbReference type="EMBL" id="CYXV01000015">
    <property type="protein sequence ID" value="CUN14799.1"/>
    <property type="molecule type" value="Genomic_DNA"/>
</dbReference>
<dbReference type="Gene3D" id="3.40.50.2300">
    <property type="match status" value="1"/>
</dbReference>
<evidence type="ECO:0000313" key="2">
    <source>
        <dbReference type="EMBL" id="CUN14799.1"/>
    </source>
</evidence>
<dbReference type="InterPro" id="IPR050438">
    <property type="entry name" value="LMW_PTPase"/>
</dbReference>
<dbReference type="AlphaFoldDB" id="A0A173UIV1"/>
<dbReference type="Proteomes" id="UP000095495">
    <property type="component" value="Unassembled WGS sequence"/>
</dbReference>
<evidence type="ECO:0000313" key="3">
    <source>
        <dbReference type="Proteomes" id="UP000095495"/>
    </source>
</evidence>
<proteinExistence type="predicted"/>
<feature type="domain" description="Phosphotyrosine protein phosphatase I" evidence="1">
    <location>
        <begin position="4"/>
        <end position="146"/>
    </location>
</feature>
<dbReference type="SMART" id="SM00226">
    <property type="entry name" value="LMWPc"/>
    <property type="match status" value="1"/>
</dbReference>
<evidence type="ECO:0000259" key="1">
    <source>
        <dbReference type="SMART" id="SM00226"/>
    </source>
</evidence>
<accession>A0A173UIV1</accession>
<name>A0A173UIV1_9FIRM</name>
<protein>
    <submittedName>
        <fullName evidence="2">Low molecular weight protein-tyrosine-phosphatase ptpB</fullName>
        <ecNumber evidence="2">3.1.3.48</ecNumber>
    </submittedName>
</protein>
<dbReference type="PANTHER" id="PTHR11717:SF31">
    <property type="entry name" value="LOW MOLECULAR WEIGHT PROTEIN-TYROSINE-PHOSPHATASE ETP-RELATED"/>
    <property type="match status" value="1"/>
</dbReference>
<dbReference type="EC" id="3.1.3.48" evidence="2"/>
<reference evidence="2 3" key="1">
    <citation type="submission" date="2015-09" db="EMBL/GenBank/DDBJ databases">
        <authorList>
            <consortium name="Pathogen Informatics"/>
        </authorList>
    </citation>
    <scope>NUCLEOTIDE SEQUENCE [LARGE SCALE GENOMIC DNA]</scope>
    <source>
        <strain evidence="2 3">2789STDY5608863</strain>
    </source>
</reference>